<evidence type="ECO:0000313" key="1">
    <source>
        <dbReference type="EMBL" id="KAI9919573.1"/>
    </source>
</evidence>
<protein>
    <submittedName>
        <fullName evidence="1">Uncharacterized protein</fullName>
    </submittedName>
</protein>
<gene>
    <name evidence="1" type="ORF">PsorP6_017541</name>
</gene>
<keyword evidence="2" id="KW-1185">Reference proteome</keyword>
<proteinExistence type="predicted"/>
<dbReference type="EMBL" id="CM047590">
    <property type="protein sequence ID" value="KAI9919573.1"/>
    <property type="molecule type" value="Genomic_DNA"/>
</dbReference>
<name>A0ACC0WNB1_9STRA</name>
<accession>A0ACC0WNB1</accession>
<organism evidence="1 2">
    <name type="scientific">Peronosclerospora sorghi</name>
    <dbReference type="NCBI Taxonomy" id="230839"/>
    <lineage>
        <taxon>Eukaryota</taxon>
        <taxon>Sar</taxon>
        <taxon>Stramenopiles</taxon>
        <taxon>Oomycota</taxon>
        <taxon>Peronosporomycetes</taxon>
        <taxon>Peronosporales</taxon>
        <taxon>Peronosporaceae</taxon>
        <taxon>Peronosclerospora</taxon>
    </lineage>
</organism>
<reference evidence="1 2" key="1">
    <citation type="journal article" date="2022" name="bioRxiv">
        <title>The genome of the oomycete Peronosclerospora sorghi, a cosmopolitan pathogen of maize and sorghum, is inflated with dispersed pseudogenes.</title>
        <authorList>
            <person name="Fletcher K."/>
            <person name="Martin F."/>
            <person name="Isakeit T."/>
            <person name="Cavanaugh K."/>
            <person name="Magill C."/>
            <person name="Michelmore R."/>
        </authorList>
    </citation>
    <scope>NUCLEOTIDE SEQUENCE [LARGE SCALE GENOMIC DNA]</scope>
    <source>
        <strain evidence="1">P6</strain>
    </source>
</reference>
<dbReference type="Proteomes" id="UP001163321">
    <property type="component" value="Chromosome 11"/>
</dbReference>
<comment type="caution">
    <text evidence="1">The sequence shown here is derived from an EMBL/GenBank/DDBJ whole genome shotgun (WGS) entry which is preliminary data.</text>
</comment>
<evidence type="ECO:0000313" key="2">
    <source>
        <dbReference type="Proteomes" id="UP001163321"/>
    </source>
</evidence>
<sequence>MNILAPPLQLAYASLEQARAAIDAHVEGEGYVVVVKRTTRVGNRKDGEVKALMLRPTESAYCLNTSWQFQRLVSAILCKFKREEGHRGQQGDFHRSLSTLPLI</sequence>